<dbReference type="STRING" id="1764295.A0A5B8MSV4"/>
<keyword evidence="4" id="KW-1185">Reference proteome</keyword>
<evidence type="ECO:0000313" key="4">
    <source>
        <dbReference type="Proteomes" id="UP000316726"/>
    </source>
</evidence>
<accession>A0A5B8MSV4</accession>
<feature type="region of interest" description="Disordered" evidence="1">
    <location>
        <begin position="51"/>
        <end position="78"/>
    </location>
</feature>
<dbReference type="EMBL" id="CP031041">
    <property type="protein sequence ID" value="QDZ22705.1"/>
    <property type="molecule type" value="Genomic_DNA"/>
</dbReference>
<sequence>MARKTKLDVLYSIRGYRRCFDPDNGYTFIFPGDWLADQTLYQRYARRVEQQNPLDPPSLKKKPRRDFSEPTAAFGPPGSTGELNVSVVVAPIESGFALKQLGTPSKAGELILNSFIAPPTQQDKVAELLSAAELDGGYYRLEYTVVSASKGWKRHNIAVYGTSNNNLLYTLNAQCNEKSWSEEKEKLFTVANSFRIL</sequence>
<dbReference type="GO" id="GO:0019898">
    <property type="term" value="C:extrinsic component of membrane"/>
    <property type="evidence" value="ECO:0007669"/>
    <property type="project" value="InterPro"/>
</dbReference>
<evidence type="ECO:0000313" key="3">
    <source>
        <dbReference type="EMBL" id="QDZ22705.1"/>
    </source>
</evidence>
<dbReference type="PANTHER" id="PTHR31407:SF16">
    <property type="entry name" value="PSBP DOMAIN-CONTAINING PROTEIN 7, CHLOROPLASTIC"/>
    <property type="match status" value="1"/>
</dbReference>
<protein>
    <submittedName>
        <fullName evidence="3">PsbP domain-containing protein</fullName>
    </submittedName>
</protein>
<evidence type="ECO:0000256" key="1">
    <source>
        <dbReference type="SAM" id="MobiDB-lite"/>
    </source>
</evidence>
<organism evidence="3 4">
    <name type="scientific">Chloropicon primus</name>
    <dbReference type="NCBI Taxonomy" id="1764295"/>
    <lineage>
        <taxon>Eukaryota</taxon>
        <taxon>Viridiplantae</taxon>
        <taxon>Chlorophyta</taxon>
        <taxon>Chloropicophyceae</taxon>
        <taxon>Chloropicales</taxon>
        <taxon>Chloropicaceae</taxon>
        <taxon>Chloropicon</taxon>
    </lineage>
</organism>
<dbReference type="GO" id="GO:0009654">
    <property type="term" value="C:photosystem II oxygen evolving complex"/>
    <property type="evidence" value="ECO:0007669"/>
    <property type="project" value="InterPro"/>
</dbReference>
<name>A0A5B8MSV4_9CHLO</name>
<evidence type="ECO:0000259" key="2">
    <source>
        <dbReference type="Pfam" id="PF01789"/>
    </source>
</evidence>
<dbReference type="NCBIfam" id="NF040946">
    <property type="entry name" value="PSII_PsbP"/>
    <property type="match status" value="1"/>
</dbReference>
<dbReference type="Pfam" id="PF01789">
    <property type="entry name" value="PsbP"/>
    <property type="match status" value="1"/>
</dbReference>
<reference evidence="3 4" key="1">
    <citation type="submission" date="2018-07" db="EMBL/GenBank/DDBJ databases">
        <title>The complete nuclear genome of the prasinophyte Chloropicon primus (CCMP1205).</title>
        <authorList>
            <person name="Pombert J.-F."/>
            <person name="Otis C."/>
            <person name="Turmel M."/>
            <person name="Lemieux C."/>
        </authorList>
    </citation>
    <scope>NUCLEOTIDE SEQUENCE [LARGE SCALE GENOMIC DNA]</scope>
    <source>
        <strain evidence="3 4">CCMP1205</strain>
    </source>
</reference>
<dbReference type="OrthoDB" id="414405at2759"/>
<proteinExistence type="predicted"/>
<dbReference type="InterPro" id="IPR002683">
    <property type="entry name" value="PsbP_C"/>
</dbReference>
<dbReference type="Proteomes" id="UP000316726">
    <property type="component" value="Chromosome 8"/>
</dbReference>
<feature type="domain" description="PsbP C-terminal" evidence="2">
    <location>
        <begin position="15"/>
        <end position="196"/>
    </location>
</feature>
<dbReference type="GO" id="GO:0005509">
    <property type="term" value="F:calcium ion binding"/>
    <property type="evidence" value="ECO:0007669"/>
    <property type="project" value="InterPro"/>
</dbReference>
<gene>
    <name evidence="3" type="ORF">A3770_08p52230</name>
</gene>
<dbReference type="GO" id="GO:0015979">
    <property type="term" value="P:photosynthesis"/>
    <property type="evidence" value="ECO:0007669"/>
    <property type="project" value="InterPro"/>
</dbReference>
<dbReference type="PANTHER" id="PTHR31407">
    <property type="match status" value="1"/>
</dbReference>
<dbReference type="SUPFAM" id="SSF55724">
    <property type="entry name" value="Mog1p/PsbP-like"/>
    <property type="match status" value="1"/>
</dbReference>
<dbReference type="AlphaFoldDB" id="A0A5B8MSV4"/>
<dbReference type="Gene3D" id="3.40.1000.10">
    <property type="entry name" value="Mog1/PsbP, alpha/beta/alpha sandwich"/>
    <property type="match status" value="1"/>
</dbReference>
<dbReference type="InterPro" id="IPR016123">
    <property type="entry name" value="Mog1/PsbP_a/b/a-sand"/>
</dbReference>